<dbReference type="AlphaFoldDB" id="A0A3B0XXQ4"/>
<evidence type="ECO:0000313" key="1">
    <source>
        <dbReference type="EMBL" id="VAW73158.1"/>
    </source>
</evidence>
<proteinExistence type="predicted"/>
<name>A0A3B0XXQ4_9ZZZZ</name>
<dbReference type="EMBL" id="UOFL01000041">
    <property type="protein sequence ID" value="VAW73158.1"/>
    <property type="molecule type" value="Genomic_DNA"/>
</dbReference>
<sequence>MDEEYELLKSPLCQALNSNGITVQVDIYEDGKDGWILEVIDEYNNSTVWDDSFETDESALNEVVQTIKHEGIAVLVNSEKQNSDN</sequence>
<gene>
    <name evidence="1" type="ORF">MNBD_GAMMA12-540</name>
</gene>
<reference evidence="1" key="1">
    <citation type="submission" date="2018-06" db="EMBL/GenBank/DDBJ databases">
        <authorList>
            <person name="Zhirakovskaya E."/>
        </authorList>
    </citation>
    <scope>NUCLEOTIDE SEQUENCE</scope>
</reference>
<protein>
    <submittedName>
        <fullName evidence="1">Uncharacterized protein</fullName>
    </submittedName>
</protein>
<accession>A0A3B0XXQ4</accession>
<organism evidence="1">
    <name type="scientific">hydrothermal vent metagenome</name>
    <dbReference type="NCBI Taxonomy" id="652676"/>
    <lineage>
        <taxon>unclassified sequences</taxon>
        <taxon>metagenomes</taxon>
        <taxon>ecological metagenomes</taxon>
    </lineage>
</organism>